<dbReference type="Pfam" id="PF21730">
    <property type="entry name" value="Vma22_CCDC115"/>
    <property type="match status" value="1"/>
</dbReference>
<organism evidence="3 4">
    <name type="scientific">Staurois parvus</name>
    <dbReference type="NCBI Taxonomy" id="386267"/>
    <lineage>
        <taxon>Eukaryota</taxon>
        <taxon>Metazoa</taxon>
        <taxon>Chordata</taxon>
        <taxon>Craniata</taxon>
        <taxon>Vertebrata</taxon>
        <taxon>Euteleostomi</taxon>
        <taxon>Amphibia</taxon>
        <taxon>Batrachia</taxon>
        <taxon>Anura</taxon>
        <taxon>Neobatrachia</taxon>
        <taxon>Ranoidea</taxon>
        <taxon>Ranidae</taxon>
        <taxon>Staurois</taxon>
    </lineage>
</organism>
<accession>A0ABN9BP80</accession>
<reference evidence="3" key="1">
    <citation type="submission" date="2023-05" db="EMBL/GenBank/DDBJ databases">
        <authorList>
            <person name="Stuckert A."/>
        </authorList>
    </citation>
    <scope>NUCLEOTIDE SEQUENCE</scope>
</reference>
<dbReference type="PANTHER" id="PTHR31996">
    <property type="entry name" value="COILED-COIL DOMAIN-CONTAINING PROTEIN 115"/>
    <property type="match status" value="1"/>
</dbReference>
<evidence type="ECO:0000313" key="3">
    <source>
        <dbReference type="EMBL" id="CAI9549491.1"/>
    </source>
</evidence>
<evidence type="ECO:0000256" key="2">
    <source>
        <dbReference type="SAM" id="MobiDB-lite"/>
    </source>
</evidence>
<gene>
    <name evidence="3" type="ORF">SPARVUS_LOCUS3356167</name>
</gene>
<protein>
    <recommendedName>
        <fullName evidence="1">Vacuolar ATPase assembly protein VMA22</fullName>
    </recommendedName>
</protein>
<sequence>MTWFHLSVLRAVPQRRGATVFLVGNIESKKGESGKREETQEVETIGALDQVLRHRGHKSTTETPKHPKTEGNEKQKPLPSHDPLHWFGILVPQSLRQAQNTFRQGILLTAEVASLQSSIDETRKQYRALLTDKHQLQSQSVCA</sequence>
<proteinExistence type="predicted"/>
<dbReference type="EMBL" id="CATNWA010005182">
    <property type="protein sequence ID" value="CAI9549491.1"/>
    <property type="molecule type" value="Genomic_DNA"/>
</dbReference>
<dbReference type="Proteomes" id="UP001162483">
    <property type="component" value="Unassembled WGS sequence"/>
</dbReference>
<feature type="compositionally biased region" description="Basic and acidic residues" evidence="2">
    <location>
        <begin position="59"/>
        <end position="76"/>
    </location>
</feature>
<feature type="region of interest" description="Disordered" evidence="2">
    <location>
        <begin position="30"/>
        <end position="82"/>
    </location>
</feature>
<evidence type="ECO:0000256" key="1">
    <source>
        <dbReference type="ARBA" id="ARBA00093634"/>
    </source>
</evidence>
<feature type="compositionally biased region" description="Basic and acidic residues" evidence="2">
    <location>
        <begin position="30"/>
        <end position="39"/>
    </location>
</feature>
<keyword evidence="4" id="KW-1185">Reference proteome</keyword>
<name>A0ABN9BP80_9NEOB</name>
<dbReference type="PANTHER" id="PTHR31996:SF2">
    <property type="entry name" value="COILED-COIL DOMAIN-CONTAINING PROTEIN 115"/>
    <property type="match status" value="1"/>
</dbReference>
<evidence type="ECO:0000313" key="4">
    <source>
        <dbReference type="Proteomes" id="UP001162483"/>
    </source>
</evidence>
<comment type="caution">
    <text evidence="3">The sequence shown here is derived from an EMBL/GenBank/DDBJ whole genome shotgun (WGS) entry which is preliminary data.</text>
</comment>
<dbReference type="InterPro" id="IPR040357">
    <property type="entry name" value="Vma22/CCDC115"/>
</dbReference>